<feature type="domain" description="Malectin-like" evidence="11">
    <location>
        <begin position="68"/>
        <end position="215"/>
    </location>
</feature>
<evidence type="ECO:0000256" key="10">
    <source>
        <dbReference type="ARBA" id="ARBA00023180"/>
    </source>
</evidence>
<accession>A0A2N9GDN1</accession>
<reference evidence="12" key="1">
    <citation type="submission" date="2018-02" db="EMBL/GenBank/DDBJ databases">
        <authorList>
            <person name="Cohen D.B."/>
            <person name="Kent A.D."/>
        </authorList>
    </citation>
    <scope>NUCLEOTIDE SEQUENCE</scope>
</reference>
<dbReference type="InterPro" id="IPR024788">
    <property type="entry name" value="Malectin-like_Carb-bd_dom"/>
</dbReference>
<keyword evidence="7" id="KW-0067">ATP-binding</keyword>
<keyword evidence="2" id="KW-0418">Kinase</keyword>
<evidence type="ECO:0000256" key="9">
    <source>
        <dbReference type="ARBA" id="ARBA00023136"/>
    </source>
</evidence>
<keyword evidence="5" id="KW-0732">Signal</keyword>
<evidence type="ECO:0000256" key="3">
    <source>
        <dbReference type="ARBA" id="ARBA00022679"/>
    </source>
</evidence>
<evidence type="ECO:0000256" key="2">
    <source>
        <dbReference type="ARBA" id="ARBA00022527"/>
    </source>
</evidence>
<organism evidence="12">
    <name type="scientific">Fagus sylvatica</name>
    <name type="common">Beechnut</name>
    <dbReference type="NCBI Taxonomy" id="28930"/>
    <lineage>
        <taxon>Eukaryota</taxon>
        <taxon>Viridiplantae</taxon>
        <taxon>Streptophyta</taxon>
        <taxon>Embryophyta</taxon>
        <taxon>Tracheophyta</taxon>
        <taxon>Spermatophyta</taxon>
        <taxon>Magnoliopsida</taxon>
        <taxon>eudicotyledons</taxon>
        <taxon>Gunneridae</taxon>
        <taxon>Pentapetalae</taxon>
        <taxon>rosids</taxon>
        <taxon>fabids</taxon>
        <taxon>Fagales</taxon>
        <taxon>Fagaceae</taxon>
        <taxon>Fagus</taxon>
    </lineage>
</organism>
<protein>
    <recommendedName>
        <fullName evidence="11">Malectin-like domain-containing protein</fullName>
    </recommendedName>
</protein>
<dbReference type="Gene3D" id="3.30.200.20">
    <property type="entry name" value="Phosphorylase Kinase, domain 1"/>
    <property type="match status" value="1"/>
</dbReference>
<feature type="domain" description="Malectin-like" evidence="11">
    <location>
        <begin position="361"/>
        <end position="494"/>
    </location>
</feature>
<evidence type="ECO:0000256" key="7">
    <source>
        <dbReference type="ARBA" id="ARBA00022840"/>
    </source>
</evidence>
<sequence>MHIHELLSTTLFHPQIAITIEELAALTNMDMLYSHKIRFQLCLLLPLHFSSLLLLSLADNTYPVKYLINCGANSNVTFNNGVFVADINSPSFSTGESEQVNNFSTSIPLLYRTARVYRMPSSYGFEIDQESIYIVRLHFFAFLSRANLYDALFNVSASGFSLLTNFSIGNGTSSPVIKEFLLTIPQGEFRIHFIPSQQSSLAFINAIEVFLANETRITDDVFHVTSAGYNASQELKLLENQLTAIKRAEERKTCKRQESDRSGHRFGAGLGGSDAFWPARAWCWATLRGLHPQDSRRTPVHDEVLICIYSGLLSQALHTICGITFGGSPIEFDELWRSWVNDDSYLILNRGSAMNCTIYGQSPNYNHESVSNYTATDHIYQSCKQLKPDSDGNSSLLNLTWRFPVSKNTEHFVRFHFCDIVSKTAADLQFNLSIYSNYNKTIYPYFKTPDLASPFFIEYVVDSDDSGFTNFSISPSEQYSSILNAFLNGLEIMEFLNKSLVALRLKCTKAESDQSLGGLLYGGRLTEGSATGSPPSSLNLSLRISFAEIQYATKKFNAKLLIGEGGFGKVYKGTFRNGMKWL</sequence>
<dbReference type="EMBL" id="OIVN01001791">
    <property type="protein sequence ID" value="SPC97722.1"/>
    <property type="molecule type" value="Genomic_DNA"/>
</dbReference>
<keyword evidence="10" id="KW-0325">Glycoprotein</keyword>
<evidence type="ECO:0000313" key="12">
    <source>
        <dbReference type="EMBL" id="SPC97722.1"/>
    </source>
</evidence>
<dbReference type="GO" id="GO:0004674">
    <property type="term" value="F:protein serine/threonine kinase activity"/>
    <property type="evidence" value="ECO:0007669"/>
    <property type="project" value="UniProtKB-KW"/>
</dbReference>
<dbReference type="GO" id="GO:0004714">
    <property type="term" value="F:transmembrane receptor protein tyrosine kinase activity"/>
    <property type="evidence" value="ECO:0007669"/>
    <property type="project" value="InterPro"/>
</dbReference>
<comment type="subcellular location">
    <subcellularLocation>
        <location evidence="1">Membrane</location>
        <topology evidence="1">Single-pass type I membrane protein</topology>
    </subcellularLocation>
</comment>
<evidence type="ECO:0000256" key="4">
    <source>
        <dbReference type="ARBA" id="ARBA00022692"/>
    </source>
</evidence>
<evidence type="ECO:0000256" key="1">
    <source>
        <dbReference type="ARBA" id="ARBA00004479"/>
    </source>
</evidence>
<dbReference type="GO" id="GO:0005524">
    <property type="term" value="F:ATP binding"/>
    <property type="evidence" value="ECO:0007669"/>
    <property type="project" value="UniProtKB-KW"/>
</dbReference>
<dbReference type="Pfam" id="PF12819">
    <property type="entry name" value="Malectin_like"/>
    <property type="match status" value="2"/>
</dbReference>
<dbReference type="GO" id="GO:0016020">
    <property type="term" value="C:membrane"/>
    <property type="evidence" value="ECO:0007669"/>
    <property type="project" value="UniProtKB-SubCell"/>
</dbReference>
<keyword evidence="8" id="KW-1133">Transmembrane helix</keyword>
<evidence type="ECO:0000256" key="5">
    <source>
        <dbReference type="ARBA" id="ARBA00022729"/>
    </source>
</evidence>
<keyword evidence="3" id="KW-0808">Transferase</keyword>
<proteinExistence type="predicted"/>
<dbReference type="Gene3D" id="2.60.120.430">
    <property type="entry name" value="Galactose-binding lectin"/>
    <property type="match status" value="2"/>
</dbReference>
<name>A0A2N9GDN1_FAGSY</name>
<keyword evidence="2" id="KW-0723">Serine/threonine-protein kinase</keyword>
<dbReference type="PANTHER" id="PTHR34590">
    <property type="entry name" value="OS03G0124300 PROTEIN-RELATED"/>
    <property type="match status" value="1"/>
</dbReference>
<dbReference type="InterPro" id="IPR011009">
    <property type="entry name" value="Kinase-like_dom_sf"/>
</dbReference>
<evidence type="ECO:0000256" key="6">
    <source>
        <dbReference type="ARBA" id="ARBA00022741"/>
    </source>
</evidence>
<gene>
    <name evidence="12" type="ORF">FSB_LOCUS25604</name>
</gene>
<keyword evidence="4" id="KW-0812">Transmembrane</keyword>
<dbReference type="AlphaFoldDB" id="A0A2N9GDN1"/>
<evidence type="ECO:0000259" key="11">
    <source>
        <dbReference type="Pfam" id="PF12819"/>
    </source>
</evidence>
<dbReference type="PANTHER" id="PTHR34590:SF12">
    <property type="entry name" value="CARBOHYDRATE-BINDING PROTEIN OF THE ER PROTEIN"/>
    <property type="match status" value="1"/>
</dbReference>
<keyword evidence="6" id="KW-0547">Nucleotide-binding</keyword>
<keyword evidence="9" id="KW-0472">Membrane</keyword>
<dbReference type="SUPFAM" id="SSF56112">
    <property type="entry name" value="Protein kinase-like (PK-like)"/>
    <property type="match status" value="1"/>
</dbReference>
<dbReference type="InterPro" id="IPR045272">
    <property type="entry name" value="ANXUR1/2-like"/>
</dbReference>
<evidence type="ECO:0000256" key="8">
    <source>
        <dbReference type="ARBA" id="ARBA00022989"/>
    </source>
</evidence>